<dbReference type="RefSeq" id="WP_160619287.1">
    <property type="nucleotide sequence ID" value="NZ_CP047652.1"/>
</dbReference>
<protein>
    <recommendedName>
        <fullName evidence="3">ABC transporter substrate-binding protein</fullName>
    </recommendedName>
</protein>
<dbReference type="AlphaFoldDB" id="A0A6P1NC10"/>
<evidence type="ECO:0000313" key="1">
    <source>
        <dbReference type="EMBL" id="QHI96215.1"/>
    </source>
</evidence>
<dbReference type="Proteomes" id="UP000463975">
    <property type="component" value="Chromosome"/>
</dbReference>
<name>A0A6P1NC10_9PROT</name>
<evidence type="ECO:0000313" key="2">
    <source>
        <dbReference type="Proteomes" id="UP000463975"/>
    </source>
</evidence>
<sequence>MSVTKIPQDIANLLALFMGVLQLGFNRGRKNKKLLCLLLSLAGYAFQAAAQPANIKHVASLNLCSDQLVLSLLRSQDIAALSKLSQNCSESVMCVRARAFATIRPEGEEILKYHPTHIIEGLWGHHSVQKIAQLQNIPFYQLPPVQKLDDITKQIKDLALWLDVPSQGETVIHEFTSSLHEIRSHLKPPLLKAAFYGDNDDLLLEDLLKEAGFISLSGQKKHYRVFSAETLLINPPDLLVSTKLNEGASLKEQKSLPPILLNHFNGPHLLIIPMKYSLCGTPQTLHIMKLLIQAHNALLEGE</sequence>
<evidence type="ECO:0008006" key="3">
    <source>
        <dbReference type="Google" id="ProtNLM"/>
    </source>
</evidence>
<dbReference type="SUPFAM" id="SSF53807">
    <property type="entry name" value="Helical backbone' metal receptor"/>
    <property type="match status" value="1"/>
</dbReference>
<dbReference type="Gene3D" id="3.40.50.1980">
    <property type="entry name" value="Nitrogenase molybdenum iron protein domain"/>
    <property type="match status" value="1"/>
</dbReference>
<keyword evidence="2" id="KW-1185">Reference proteome</keyword>
<proteinExistence type="predicted"/>
<dbReference type="EMBL" id="CP047652">
    <property type="protein sequence ID" value="QHI96215.1"/>
    <property type="molecule type" value="Genomic_DNA"/>
</dbReference>
<organism evidence="1 2">
    <name type="scientific">Aristophania vespae</name>
    <dbReference type="NCBI Taxonomy" id="2697033"/>
    <lineage>
        <taxon>Bacteria</taxon>
        <taxon>Pseudomonadati</taxon>
        <taxon>Pseudomonadota</taxon>
        <taxon>Alphaproteobacteria</taxon>
        <taxon>Acetobacterales</taxon>
        <taxon>Acetobacteraceae</taxon>
        <taxon>Aristophania</taxon>
    </lineage>
</organism>
<dbReference type="KEGG" id="bomb:GT348_08250"/>
<accession>A0A6P1NC10</accession>
<reference evidence="1 2" key="1">
    <citation type="submission" date="2020-01" db="EMBL/GenBank/DDBJ databases">
        <title>Genome sequencing of strain KACC 21507.</title>
        <authorList>
            <person name="Heo J."/>
            <person name="Kim S.-J."/>
            <person name="Kim J.-S."/>
            <person name="Hong S.-B."/>
            <person name="Kwon S.-W."/>
        </authorList>
    </citation>
    <scope>NUCLEOTIDE SEQUENCE [LARGE SCALE GENOMIC DNA]</scope>
    <source>
        <strain evidence="1 2">KACC 21507</strain>
    </source>
</reference>
<gene>
    <name evidence="1" type="ORF">GT348_08250</name>
</gene>